<dbReference type="AlphaFoldDB" id="A0A9N7ZAM9"/>
<evidence type="ECO:0000313" key="2">
    <source>
        <dbReference type="Proteomes" id="UP001153269"/>
    </source>
</evidence>
<sequence>MCSTLYCIVRRPVRTDSSAKQKSIGLLADGWGSTLSQTLSLCSRPVRHPSCEWTHCAHANPSTSTHYVRKKAKAHYQESPTQVMVVSSTNCTQLSFPLCGLAGGISGKTPSPPHNHRSSTESQWLSKHGGCSLLLLKIPFLQKAASHAER</sequence>
<accession>A0A9N7ZAM9</accession>
<evidence type="ECO:0000313" key="1">
    <source>
        <dbReference type="EMBL" id="CAB1454754.1"/>
    </source>
</evidence>
<name>A0A9N7ZAM9_PLEPL</name>
<comment type="caution">
    <text evidence="1">The sequence shown here is derived from an EMBL/GenBank/DDBJ whole genome shotgun (WGS) entry which is preliminary data.</text>
</comment>
<dbReference type="Proteomes" id="UP001153269">
    <property type="component" value="Unassembled WGS sequence"/>
</dbReference>
<protein>
    <submittedName>
        <fullName evidence="1">Uncharacterized protein</fullName>
    </submittedName>
</protein>
<gene>
    <name evidence="1" type="ORF">PLEPLA_LOCUS42521</name>
</gene>
<organism evidence="1 2">
    <name type="scientific">Pleuronectes platessa</name>
    <name type="common">European plaice</name>
    <dbReference type="NCBI Taxonomy" id="8262"/>
    <lineage>
        <taxon>Eukaryota</taxon>
        <taxon>Metazoa</taxon>
        <taxon>Chordata</taxon>
        <taxon>Craniata</taxon>
        <taxon>Vertebrata</taxon>
        <taxon>Euteleostomi</taxon>
        <taxon>Actinopterygii</taxon>
        <taxon>Neopterygii</taxon>
        <taxon>Teleostei</taxon>
        <taxon>Neoteleostei</taxon>
        <taxon>Acanthomorphata</taxon>
        <taxon>Carangaria</taxon>
        <taxon>Pleuronectiformes</taxon>
        <taxon>Pleuronectoidei</taxon>
        <taxon>Pleuronectidae</taxon>
        <taxon>Pleuronectes</taxon>
    </lineage>
</organism>
<dbReference type="EMBL" id="CADEAL010004225">
    <property type="protein sequence ID" value="CAB1454754.1"/>
    <property type="molecule type" value="Genomic_DNA"/>
</dbReference>
<keyword evidence="2" id="KW-1185">Reference proteome</keyword>
<reference evidence="1" key="1">
    <citation type="submission" date="2020-03" db="EMBL/GenBank/DDBJ databases">
        <authorList>
            <person name="Weist P."/>
        </authorList>
    </citation>
    <scope>NUCLEOTIDE SEQUENCE</scope>
</reference>
<proteinExistence type="predicted"/>